<dbReference type="Gene3D" id="3.90.220.20">
    <property type="entry name" value="DNA methylase specificity domains"/>
    <property type="match status" value="1"/>
</dbReference>
<evidence type="ECO:0000313" key="6">
    <source>
        <dbReference type="Proteomes" id="UP000215196"/>
    </source>
</evidence>
<dbReference type="CDD" id="cd17274">
    <property type="entry name" value="RMtype1_S_Eco540ANI-TRD1-CR1_like"/>
    <property type="match status" value="1"/>
</dbReference>
<dbReference type="EMBL" id="LT906465">
    <property type="protein sequence ID" value="SNV42091.1"/>
    <property type="molecule type" value="Genomic_DNA"/>
</dbReference>
<gene>
    <name evidence="5" type="ORF">SAMEA4412677_01027</name>
</gene>
<dbReference type="GO" id="GO:0003677">
    <property type="term" value="F:DNA binding"/>
    <property type="evidence" value="ECO:0007669"/>
    <property type="project" value="UniProtKB-KW"/>
</dbReference>
<protein>
    <submittedName>
        <fullName evidence="5">Type I restriction modification DNA specificity domain</fullName>
    </submittedName>
</protein>
<organism evidence="5 6">
    <name type="scientific">Chryseobacterium taklimakanense</name>
    <dbReference type="NCBI Taxonomy" id="536441"/>
    <lineage>
        <taxon>Bacteria</taxon>
        <taxon>Pseudomonadati</taxon>
        <taxon>Bacteroidota</taxon>
        <taxon>Flavobacteriia</taxon>
        <taxon>Flavobacteriales</taxon>
        <taxon>Weeksellaceae</taxon>
        <taxon>Chryseobacterium group</taxon>
        <taxon>Chryseobacterium</taxon>
    </lineage>
</organism>
<evidence type="ECO:0000259" key="4">
    <source>
        <dbReference type="Pfam" id="PF01420"/>
    </source>
</evidence>
<accession>A0A239X5Q8</accession>
<dbReference type="AlphaFoldDB" id="A0A239X5Q8"/>
<evidence type="ECO:0000313" key="5">
    <source>
        <dbReference type="EMBL" id="SNV42091.1"/>
    </source>
</evidence>
<evidence type="ECO:0000256" key="3">
    <source>
        <dbReference type="ARBA" id="ARBA00023125"/>
    </source>
</evidence>
<dbReference type="Pfam" id="PF01420">
    <property type="entry name" value="Methylase_S"/>
    <property type="match status" value="1"/>
</dbReference>
<dbReference type="Proteomes" id="UP000215196">
    <property type="component" value="Chromosome 1"/>
</dbReference>
<dbReference type="RefSeq" id="WP_157727368.1">
    <property type="nucleotide sequence ID" value="NZ_LT906465.1"/>
</dbReference>
<dbReference type="InterPro" id="IPR000055">
    <property type="entry name" value="Restrct_endonuc_typeI_TRD"/>
</dbReference>
<keyword evidence="3" id="KW-0238">DNA-binding</keyword>
<comment type="similarity">
    <text evidence="1">Belongs to the type-I restriction system S methylase family.</text>
</comment>
<dbReference type="GO" id="GO:0009307">
    <property type="term" value="P:DNA restriction-modification system"/>
    <property type="evidence" value="ECO:0007669"/>
    <property type="project" value="UniProtKB-KW"/>
</dbReference>
<dbReference type="InterPro" id="IPR051212">
    <property type="entry name" value="Type-I_RE_S_subunit"/>
</dbReference>
<evidence type="ECO:0000256" key="1">
    <source>
        <dbReference type="ARBA" id="ARBA00010923"/>
    </source>
</evidence>
<dbReference type="PANTHER" id="PTHR43140:SF1">
    <property type="entry name" value="TYPE I RESTRICTION ENZYME ECOKI SPECIFICITY SUBUNIT"/>
    <property type="match status" value="1"/>
</dbReference>
<reference evidence="5 6" key="1">
    <citation type="submission" date="2017-06" db="EMBL/GenBank/DDBJ databases">
        <authorList>
            <consortium name="Pathogen Informatics"/>
        </authorList>
    </citation>
    <scope>NUCLEOTIDE SEQUENCE [LARGE SCALE GENOMIC DNA]</scope>
    <source>
        <strain evidence="5 6">NCTC13490</strain>
    </source>
</reference>
<dbReference type="KEGG" id="ctak:4412677_01027"/>
<proteinExistence type="inferred from homology"/>
<evidence type="ECO:0000256" key="2">
    <source>
        <dbReference type="ARBA" id="ARBA00022747"/>
    </source>
</evidence>
<feature type="domain" description="Type I restriction modification DNA specificity" evidence="4">
    <location>
        <begin position="83"/>
        <end position="181"/>
    </location>
</feature>
<dbReference type="PANTHER" id="PTHR43140">
    <property type="entry name" value="TYPE-1 RESTRICTION ENZYME ECOKI SPECIFICITY PROTEIN"/>
    <property type="match status" value="1"/>
</dbReference>
<keyword evidence="2" id="KW-0680">Restriction system</keyword>
<dbReference type="InterPro" id="IPR044946">
    <property type="entry name" value="Restrct_endonuc_typeI_TRD_sf"/>
</dbReference>
<sequence length="203" mass="23507">MSILEKLLEGVDVQMRTVGEYIDYLQPTNYLVRTKNYHPTFSTPVLTAGKTFILGYTSEDTGIYEASKSPVIIFDDFTTANKWVDFDFKAKSSAMKILLPIDDSIISLKYFYYWLNSLPIDSSDGDHKRQWISNFSLKKMPIPCPENPEKSLEIQREIVRILDELTEKNTAIISELSKEIELRKKQYEHYRDKLLDFNEIGGG</sequence>
<keyword evidence="6" id="KW-1185">Reference proteome</keyword>
<name>A0A239X5Q8_9FLAO</name>
<dbReference type="SUPFAM" id="SSF116734">
    <property type="entry name" value="DNA methylase specificity domain"/>
    <property type="match status" value="1"/>
</dbReference>
<dbReference type="REBASE" id="215940">
    <property type="entry name" value="S2.Cta13490ORF1029P"/>
</dbReference>